<name>A0A226ETF7_FOLCA</name>
<proteinExistence type="predicted"/>
<evidence type="ECO:0000313" key="3">
    <source>
        <dbReference type="Proteomes" id="UP000198287"/>
    </source>
</evidence>
<reference evidence="2 3" key="1">
    <citation type="submission" date="2015-12" db="EMBL/GenBank/DDBJ databases">
        <title>The genome of Folsomia candida.</title>
        <authorList>
            <person name="Faddeeva A."/>
            <person name="Derks M.F."/>
            <person name="Anvar Y."/>
            <person name="Smit S."/>
            <person name="Van Straalen N."/>
            <person name="Roelofs D."/>
        </authorList>
    </citation>
    <scope>NUCLEOTIDE SEQUENCE [LARGE SCALE GENOMIC DNA]</scope>
    <source>
        <strain evidence="2 3">VU population</strain>
        <tissue evidence="2">Whole body</tissue>
    </source>
</reference>
<evidence type="ECO:0000313" key="2">
    <source>
        <dbReference type="EMBL" id="OXA60091.1"/>
    </source>
</evidence>
<dbReference type="EMBL" id="LNIX01000002">
    <property type="protein sequence ID" value="OXA60091.1"/>
    <property type="molecule type" value="Genomic_DNA"/>
</dbReference>
<feature type="signal peptide" evidence="1">
    <location>
        <begin position="1"/>
        <end position="28"/>
    </location>
</feature>
<protein>
    <submittedName>
        <fullName evidence="2">Uncharacterized protein</fullName>
    </submittedName>
</protein>
<gene>
    <name evidence="2" type="ORF">Fcan01_04680</name>
</gene>
<feature type="chain" id="PRO_5011991117" evidence="1">
    <location>
        <begin position="29"/>
        <end position="459"/>
    </location>
</feature>
<sequence>MGAKLEILAAVLCSVTMVLLIYQQGVESVQVGDACGSNNTKDCSVSGWNEPNLTYYTCADGGKNGTCQVPNSNGQLLTCTGTNSQGWFCKYCKAYGQSCTKDSDCCSSMDDLDRSPLPLTIKPFCHKPIVLGIRSTTGTCKPCLRDYDPCGGSNLPFCGKLNYTASSASCRDFVGLGGGYDYQGHNPNRGLIVMGAATAADPCTPEAKLANLNGFAIPTSGASDCGDYEQVTYLLDTGYERAYFCSCPDNATVGYQCRVTNLPQALLRGPTDNGQRCVKCGLNGQQCGSGNDYPCCDFHTCTSGICLPNNCTLEGERTNFDGVATNCCGGINFHRNDKDKRCTNCHCGGLGANCESGIDCCGTDTICRKVTSLTLQCEECIPDFAVNSPGRNCTSVYDCCQSLPLYEDPFAESYSFCYQQYECRPCRRENESCDQYDTCCGRLDCNFSVNNGTCLPLPE</sequence>
<keyword evidence="1" id="KW-0732">Signal</keyword>
<organism evidence="2 3">
    <name type="scientific">Folsomia candida</name>
    <name type="common">Springtail</name>
    <dbReference type="NCBI Taxonomy" id="158441"/>
    <lineage>
        <taxon>Eukaryota</taxon>
        <taxon>Metazoa</taxon>
        <taxon>Ecdysozoa</taxon>
        <taxon>Arthropoda</taxon>
        <taxon>Hexapoda</taxon>
        <taxon>Collembola</taxon>
        <taxon>Entomobryomorpha</taxon>
        <taxon>Isotomoidea</taxon>
        <taxon>Isotomidae</taxon>
        <taxon>Proisotominae</taxon>
        <taxon>Folsomia</taxon>
    </lineage>
</organism>
<dbReference type="AlphaFoldDB" id="A0A226ETF7"/>
<dbReference type="Proteomes" id="UP000198287">
    <property type="component" value="Unassembled WGS sequence"/>
</dbReference>
<comment type="caution">
    <text evidence="2">The sequence shown here is derived from an EMBL/GenBank/DDBJ whole genome shotgun (WGS) entry which is preliminary data.</text>
</comment>
<accession>A0A226ETF7</accession>
<keyword evidence="3" id="KW-1185">Reference proteome</keyword>
<evidence type="ECO:0000256" key="1">
    <source>
        <dbReference type="SAM" id="SignalP"/>
    </source>
</evidence>